<keyword evidence="2" id="KW-1185">Reference proteome</keyword>
<protein>
    <submittedName>
        <fullName evidence="1">Uncharacterized protein</fullName>
    </submittedName>
</protein>
<proteinExistence type="predicted"/>
<evidence type="ECO:0000313" key="1">
    <source>
        <dbReference type="EMBL" id="KAG0146465.1"/>
    </source>
</evidence>
<organism evidence="1 2">
    <name type="scientific">Cronartium quercuum f. sp. fusiforme G11</name>
    <dbReference type="NCBI Taxonomy" id="708437"/>
    <lineage>
        <taxon>Eukaryota</taxon>
        <taxon>Fungi</taxon>
        <taxon>Dikarya</taxon>
        <taxon>Basidiomycota</taxon>
        <taxon>Pucciniomycotina</taxon>
        <taxon>Pucciniomycetes</taxon>
        <taxon>Pucciniales</taxon>
        <taxon>Coleosporiaceae</taxon>
        <taxon>Cronartium</taxon>
    </lineage>
</organism>
<reference evidence="1" key="1">
    <citation type="submission" date="2013-11" db="EMBL/GenBank/DDBJ databases">
        <title>Genome sequence of the fusiform rust pathogen reveals effectors for host alternation and coevolution with pine.</title>
        <authorList>
            <consortium name="DOE Joint Genome Institute"/>
            <person name="Smith K."/>
            <person name="Pendleton A."/>
            <person name="Kubisiak T."/>
            <person name="Anderson C."/>
            <person name="Salamov A."/>
            <person name="Aerts A."/>
            <person name="Riley R."/>
            <person name="Clum A."/>
            <person name="Lindquist E."/>
            <person name="Ence D."/>
            <person name="Campbell M."/>
            <person name="Kronenberg Z."/>
            <person name="Feau N."/>
            <person name="Dhillon B."/>
            <person name="Hamelin R."/>
            <person name="Burleigh J."/>
            <person name="Smith J."/>
            <person name="Yandell M."/>
            <person name="Nelson C."/>
            <person name="Grigoriev I."/>
            <person name="Davis J."/>
        </authorList>
    </citation>
    <scope>NUCLEOTIDE SEQUENCE</scope>
    <source>
        <strain evidence="1">G11</strain>
    </source>
</reference>
<name>A0A9P6NMZ7_9BASI</name>
<dbReference type="AlphaFoldDB" id="A0A9P6NMZ7"/>
<accession>A0A9P6NMZ7</accession>
<dbReference type="Proteomes" id="UP000886653">
    <property type="component" value="Unassembled WGS sequence"/>
</dbReference>
<evidence type="ECO:0000313" key="2">
    <source>
        <dbReference type="Proteomes" id="UP000886653"/>
    </source>
</evidence>
<sequence>MIRVRCLFLIQVCDLRTSSFPSHKFVPSQTLCFPTKTFQRQKKNLESDDCSILPFFFCNRPFWISKRTSGTTLRNRTSGFK</sequence>
<dbReference type="EMBL" id="MU167260">
    <property type="protein sequence ID" value="KAG0146465.1"/>
    <property type="molecule type" value="Genomic_DNA"/>
</dbReference>
<comment type="caution">
    <text evidence="1">The sequence shown here is derived from an EMBL/GenBank/DDBJ whole genome shotgun (WGS) entry which is preliminary data.</text>
</comment>
<gene>
    <name evidence="1" type="ORF">CROQUDRAFT_516714</name>
</gene>